<evidence type="ECO:0000313" key="1">
    <source>
        <dbReference type="EMBL" id="MEJ8632044.1"/>
    </source>
</evidence>
<dbReference type="Proteomes" id="UP001377168">
    <property type="component" value="Unassembled WGS sequence"/>
</dbReference>
<dbReference type="EMBL" id="JBBKAJ010000003">
    <property type="protein sequence ID" value="MEJ8632044.1"/>
    <property type="molecule type" value="Genomic_DNA"/>
</dbReference>
<evidence type="ECO:0000313" key="2">
    <source>
        <dbReference type="Proteomes" id="UP001377168"/>
    </source>
</evidence>
<gene>
    <name evidence="1" type="ORF">WKI67_00840</name>
</gene>
<accession>A0ACC6PKW8</accession>
<sequence>MVRNHALPRTPAATTTRIVNHLRTQQTHEVVLPLPGALVQAIDVHIARLDLADDPAHPADA</sequence>
<organism evidence="1 2">
    <name type="scientific">Streptomyces achmelvichensis</name>
    <dbReference type="NCBI Taxonomy" id="3134111"/>
    <lineage>
        <taxon>Bacteria</taxon>
        <taxon>Bacillati</taxon>
        <taxon>Actinomycetota</taxon>
        <taxon>Actinomycetes</taxon>
        <taxon>Kitasatosporales</taxon>
        <taxon>Streptomycetaceae</taxon>
        <taxon>Streptomyces</taxon>
    </lineage>
</organism>
<keyword evidence="2" id="KW-1185">Reference proteome</keyword>
<comment type="caution">
    <text evidence="1">The sequence shown here is derived from an EMBL/GenBank/DDBJ whole genome shotgun (WGS) entry which is preliminary data.</text>
</comment>
<protein>
    <submittedName>
        <fullName evidence="1">Uncharacterized protein</fullName>
    </submittedName>
</protein>
<reference evidence="1" key="1">
    <citation type="submission" date="2024-03" db="EMBL/GenBank/DDBJ databases">
        <title>Novel Streptomyces species of biotechnological and ecological value are a feature of Machair soil.</title>
        <authorList>
            <person name="Prole J.R."/>
            <person name="Goodfellow M."/>
            <person name="Allenby N."/>
            <person name="Ward A.C."/>
        </authorList>
    </citation>
    <scope>NUCLEOTIDE SEQUENCE</scope>
    <source>
        <strain evidence="1">MS2.AVA.5</strain>
    </source>
</reference>
<name>A0ACC6PKW8_9ACTN</name>
<proteinExistence type="predicted"/>